<comment type="subcellular location">
    <subcellularLocation>
        <location evidence="1">Membrane</location>
        <topology evidence="1">Multi-pass membrane protein</topology>
    </subcellularLocation>
</comment>
<dbReference type="InterPro" id="IPR059112">
    <property type="entry name" value="CysZ/EI24"/>
</dbReference>
<name>A0A1C7N6E9_9FUNG</name>
<dbReference type="GO" id="GO:0016020">
    <property type="term" value="C:membrane"/>
    <property type="evidence" value="ECO:0007669"/>
    <property type="project" value="UniProtKB-SubCell"/>
</dbReference>
<evidence type="ECO:0000313" key="6">
    <source>
        <dbReference type="EMBL" id="OBZ84601.1"/>
    </source>
</evidence>
<feature type="transmembrane region" description="Helical" evidence="5">
    <location>
        <begin position="42"/>
        <end position="61"/>
    </location>
</feature>
<keyword evidence="3 5" id="KW-1133">Transmembrane helix</keyword>
<keyword evidence="4 5" id="KW-0472">Membrane</keyword>
<keyword evidence="7" id="KW-1185">Reference proteome</keyword>
<dbReference type="PANTHER" id="PTHR21389:SF0">
    <property type="entry name" value="ETOPOSIDE-INDUCED PROTEIN 2.4 HOMOLOG"/>
    <property type="match status" value="1"/>
</dbReference>
<dbReference type="OrthoDB" id="266518at2759"/>
<dbReference type="GO" id="GO:0016236">
    <property type="term" value="P:macroautophagy"/>
    <property type="evidence" value="ECO:0007669"/>
    <property type="project" value="TreeGrafter"/>
</dbReference>
<organism evidence="6 7">
    <name type="scientific">Choanephora cucurbitarum</name>
    <dbReference type="NCBI Taxonomy" id="101091"/>
    <lineage>
        <taxon>Eukaryota</taxon>
        <taxon>Fungi</taxon>
        <taxon>Fungi incertae sedis</taxon>
        <taxon>Mucoromycota</taxon>
        <taxon>Mucoromycotina</taxon>
        <taxon>Mucoromycetes</taxon>
        <taxon>Mucorales</taxon>
        <taxon>Mucorineae</taxon>
        <taxon>Choanephoraceae</taxon>
        <taxon>Choanephoroideae</taxon>
        <taxon>Choanephora</taxon>
    </lineage>
</organism>
<sequence length="297" mass="33823">MATLSNSPAKQHWDYFLSGIEQASAWPKTFILFYSSSSIQKAMLTTFILNGLLFLGGQFFLETFYPHSRLLGCSYVTLLGVPTYFILLIVNGKFFGRVAEKSYQIQAQQTQQKAASTNVISSMASTVLTTLLYINCGVFATLMSKIPYVGTLLSFFMNCFIFSYYCFEYQWVYKTWTIEKRLSYMEAHWAFFLGFGFPATTMTFFLSFLRSGAIFALVYPFFIIMAMIAVPKAITPYAQTMPSGRKAQVEWVLPNRLPVFYPVRKLNDVVITLIRLVGGVHAESIMTEKKKTSLKQE</sequence>
<evidence type="ECO:0000256" key="2">
    <source>
        <dbReference type="ARBA" id="ARBA00022692"/>
    </source>
</evidence>
<gene>
    <name evidence="6" type="ORF">A0J61_07345</name>
</gene>
<dbReference type="Proteomes" id="UP000093000">
    <property type="component" value="Unassembled WGS sequence"/>
</dbReference>
<evidence type="ECO:0000313" key="7">
    <source>
        <dbReference type="Proteomes" id="UP000093000"/>
    </source>
</evidence>
<dbReference type="Pfam" id="PF07264">
    <property type="entry name" value="EI24"/>
    <property type="match status" value="1"/>
</dbReference>
<evidence type="ECO:0000256" key="3">
    <source>
        <dbReference type="ARBA" id="ARBA00022989"/>
    </source>
</evidence>
<keyword evidence="2 5" id="KW-0812">Transmembrane</keyword>
<feature type="transmembrane region" description="Helical" evidence="5">
    <location>
        <begin position="115"/>
        <end position="134"/>
    </location>
</feature>
<dbReference type="GO" id="GO:0005783">
    <property type="term" value="C:endoplasmic reticulum"/>
    <property type="evidence" value="ECO:0007669"/>
    <property type="project" value="TreeGrafter"/>
</dbReference>
<evidence type="ECO:0000256" key="4">
    <source>
        <dbReference type="ARBA" id="ARBA00023136"/>
    </source>
</evidence>
<dbReference type="PANTHER" id="PTHR21389">
    <property type="entry name" value="P53 INDUCED PROTEIN"/>
    <property type="match status" value="1"/>
</dbReference>
<proteinExistence type="predicted"/>
<feature type="transmembrane region" description="Helical" evidence="5">
    <location>
        <begin position="188"/>
        <end position="208"/>
    </location>
</feature>
<evidence type="ECO:0000256" key="1">
    <source>
        <dbReference type="ARBA" id="ARBA00004141"/>
    </source>
</evidence>
<feature type="transmembrane region" description="Helical" evidence="5">
    <location>
        <begin position="73"/>
        <end position="94"/>
    </location>
</feature>
<feature type="transmembrane region" description="Helical" evidence="5">
    <location>
        <begin position="146"/>
        <end position="167"/>
    </location>
</feature>
<dbReference type="AlphaFoldDB" id="A0A1C7N6E9"/>
<protein>
    <submittedName>
        <fullName evidence="6">Protein EI24</fullName>
    </submittedName>
</protein>
<accession>A0A1C7N6E9</accession>
<dbReference type="EMBL" id="LUGH01000490">
    <property type="protein sequence ID" value="OBZ84601.1"/>
    <property type="molecule type" value="Genomic_DNA"/>
</dbReference>
<comment type="caution">
    <text evidence="6">The sequence shown here is derived from an EMBL/GenBank/DDBJ whole genome shotgun (WGS) entry which is preliminary data.</text>
</comment>
<reference evidence="6 7" key="1">
    <citation type="submission" date="2016-03" db="EMBL/GenBank/DDBJ databases">
        <title>Choanephora cucurbitarum.</title>
        <authorList>
            <person name="Min B."/>
            <person name="Park H."/>
            <person name="Park J.-H."/>
            <person name="Shin H.-D."/>
            <person name="Choi I.-G."/>
        </authorList>
    </citation>
    <scope>NUCLEOTIDE SEQUENCE [LARGE SCALE GENOMIC DNA]</scope>
    <source>
        <strain evidence="6 7">KUS-F28377</strain>
    </source>
</reference>
<dbReference type="InParanoid" id="A0A1C7N6E9"/>
<evidence type="ECO:0000256" key="5">
    <source>
        <dbReference type="SAM" id="Phobius"/>
    </source>
</evidence>
<feature type="transmembrane region" description="Helical" evidence="5">
    <location>
        <begin position="214"/>
        <end position="235"/>
    </location>
</feature>